<dbReference type="InterPro" id="IPR050655">
    <property type="entry name" value="Plant_B3_domain"/>
</dbReference>
<gene>
    <name evidence="8" type="ORF">RIF29_36065</name>
</gene>
<name>A0AAN9HVJ0_CROPI</name>
<keyword evidence="3" id="KW-0238">DNA-binding</keyword>
<accession>A0AAN9HVJ0</accession>
<keyword evidence="9" id="KW-1185">Reference proteome</keyword>
<reference evidence="8 9" key="1">
    <citation type="submission" date="2024-01" db="EMBL/GenBank/DDBJ databases">
        <title>The genomes of 5 underutilized Papilionoideae crops provide insights into root nodulation and disease resistanc.</title>
        <authorList>
            <person name="Yuan L."/>
        </authorList>
    </citation>
    <scope>NUCLEOTIDE SEQUENCE [LARGE SCALE GENOMIC DNA]</scope>
    <source>
        <strain evidence="8">ZHUSHIDOU_FW_LH</strain>
        <tissue evidence="8">Leaf</tissue>
    </source>
</reference>
<feature type="region of interest" description="Disordered" evidence="6">
    <location>
        <begin position="142"/>
        <end position="200"/>
    </location>
</feature>
<dbReference type="SMART" id="SM01019">
    <property type="entry name" value="B3"/>
    <property type="match status" value="3"/>
</dbReference>
<keyword evidence="4" id="KW-0804">Transcription</keyword>
<dbReference type="Proteomes" id="UP001372338">
    <property type="component" value="Unassembled WGS sequence"/>
</dbReference>
<feature type="domain" description="TF-B3" evidence="7">
    <location>
        <begin position="358"/>
        <end position="454"/>
    </location>
</feature>
<evidence type="ECO:0000313" key="9">
    <source>
        <dbReference type="Proteomes" id="UP001372338"/>
    </source>
</evidence>
<dbReference type="PROSITE" id="PS50863">
    <property type="entry name" value="B3"/>
    <property type="match status" value="3"/>
</dbReference>
<evidence type="ECO:0000256" key="3">
    <source>
        <dbReference type="ARBA" id="ARBA00023125"/>
    </source>
</evidence>
<dbReference type="CDD" id="cd10017">
    <property type="entry name" value="B3_DNA"/>
    <property type="match status" value="3"/>
</dbReference>
<keyword evidence="2" id="KW-0805">Transcription regulation</keyword>
<evidence type="ECO:0000256" key="5">
    <source>
        <dbReference type="ARBA" id="ARBA00023242"/>
    </source>
</evidence>
<dbReference type="InterPro" id="IPR015300">
    <property type="entry name" value="DNA-bd_pseudobarrel_sf"/>
</dbReference>
<evidence type="ECO:0000259" key="7">
    <source>
        <dbReference type="PROSITE" id="PS50863"/>
    </source>
</evidence>
<evidence type="ECO:0000313" key="8">
    <source>
        <dbReference type="EMBL" id="KAK7252248.1"/>
    </source>
</evidence>
<keyword evidence="5" id="KW-0539">Nucleus</keyword>
<dbReference type="SUPFAM" id="SSF101936">
    <property type="entry name" value="DNA-binding pseudobarrel domain"/>
    <property type="match status" value="3"/>
</dbReference>
<evidence type="ECO:0000256" key="4">
    <source>
        <dbReference type="ARBA" id="ARBA00023163"/>
    </source>
</evidence>
<comment type="caution">
    <text evidence="8">The sequence shown here is derived from an EMBL/GenBank/DDBJ whole genome shotgun (WGS) entry which is preliminary data.</text>
</comment>
<evidence type="ECO:0000256" key="6">
    <source>
        <dbReference type="SAM" id="MobiDB-lite"/>
    </source>
</evidence>
<dbReference type="Gene3D" id="2.40.330.10">
    <property type="entry name" value="DNA-binding pseudobarrel domain"/>
    <property type="match status" value="3"/>
</dbReference>
<dbReference type="PANTHER" id="PTHR31920:SF108">
    <property type="entry name" value="B3 DOMAIN-CONTAINING TRANSCRIPTION FACTOR VRN1-LIKE"/>
    <property type="match status" value="1"/>
</dbReference>
<dbReference type="InterPro" id="IPR003340">
    <property type="entry name" value="B3_DNA-bd"/>
</dbReference>
<dbReference type="AlphaFoldDB" id="A0AAN9HVJ0"/>
<dbReference type="EMBL" id="JAYWIO010000007">
    <property type="protein sequence ID" value="KAK7252248.1"/>
    <property type="molecule type" value="Genomic_DNA"/>
</dbReference>
<dbReference type="PANTHER" id="PTHR31920">
    <property type="entry name" value="B3 DOMAIN-CONTAINING"/>
    <property type="match status" value="1"/>
</dbReference>
<feature type="domain" description="TF-B3" evidence="7">
    <location>
        <begin position="224"/>
        <end position="323"/>
    </location>
</feature>
<dbReference type="Pfam" id="PF02362">
    <property type="entry name" value="B3"/>
    <property type="match status" value="3"/>
</dbReference>
<protein>
    <recommendedName>
        <fullName evidence="7">TF-B3 domain-containing protein</fullName>
    </recommendedName>
</protein>
<organism evidence="8 9">
    <name type="scientific">Crotalaria pallida</name>
    <name type="common">Smooth rattlebox</name>
    <name type="synonym">Crotalaria striata</name>
    <dbReference type="NCBI Taxonomy" id="3830"/>
    <lineage>
        <taxon>Eukaryota</taxon>
        <taxon>Viridiplantae</taxon>
        <taxon>Streptophyta</taxon>
        <taxon>Embryophyta</taxon>
        <taxon>Tracheophyta</taxon>
        <taxon>Spermatophyta</taxon>
        <taxon>Magnoliopsida</taxon>
        <taxon>eudicotyledons</taxon>
        <taxon>Gunneridae</taxon>
        <taxon>Pentapetalae</taxon>
        <taxon>rosids</taxon>
        <taxon>fabids</taxon>
        <taxon>Fabales</taxon>
        <taxon>Fabaceae</taxon>
        <taxon>Papilionoideae</taxon>
        <taxon>50 kb inversion clade</taxon>
        <taxon>genistoids sensu lato</taxon>
        <taxon>core genistoids</taxon>
        <taxon>Crotalarieae</taxon>
        <taxon>Crotalaria</taxon>
    </lineage>
</organism>
<dbReference type="GO" id="GO:0005634">
    <property type="term" value="C:nucleus"/>
    <property type="evidence" value="ECO:0007669"/>
    <property type="project" value="UniProtKB-SubCell"/>
</dbReference>
<feature type="domain" description="TF-B3" evidence="7">
    <location>
        <begin position="14"/>
        <end position="107"/>
    </location>
</feature>
<dbReference type="GO" id="GO:0003677">
    <property type="term" value="F:DNA binding"/>
    <property type="evidence" value="ECO:0007669"/>
    <property type="project" value="UniProtKB-KW"/>
</dbReference>
<evidence type="ECO:0000256" key="2">
    <source>
        <dbReference type="ARBA" id="ARBA00023015"/>
    </source>
</evidence>
<sequence length="460" mass="53725">MSSHARDEQGHNLHFFKVILESNIRDGELRVPKGFVKRYWQEISNPVFLRLPNGFERRVDWIKKDGDVWFSNGWKEFAQYLSLEVSQFLVFRYEGKSRFHVIIFGKSAIEIKYPLTEGGEEVNDDESDYSLTIVDDFDKIKHKRPKSTNPSSQARKKMKTIPKKEEPECYYSHTKTTKHDEKKKKAHDASFGNGKSGDSNDNLEERIKAFHKKVNQNFSSENHWFTRAMKKTYTERDLLVMQNKFAKTILKMREGEATLSLTKDMERTWDVMIKRYCCDKQLAFVAGWIKFVEDNNLKIGDVCAFVMNKCKGFSFNVVIFPFEDDSSIAHFAEQKRLCHRPSSCLKDPETPKANSRAFFTNHFTMDIKENSHVTIPMSFMRNYATLGGKIVTLQVGKRTWNVRLRYYPTSSYARFSDGWHVFIRECDLKAGDSCRIEMVDEENCLLNVSITKRTTNLIRA</sequence>
<comment type="subcellular location">
    <subcellularLocation>
        <location evidence="1">Nucleus</location>
    </subcellularLocation>
</comment>
<evidence type="ECO:0000256" key="1">
    <source>
        <dbReference type="ARBA" id="ARBA00004123"/>
    </source>
</evidence>
<proteinExistence type="predicted"/>